<evidence type="ECO:0000256" key="2">
    <source>
        <dbReference type="SAM" id="Phobius"/>
    </source>
</evidence>
<dbReference type="SMART" id="SM00257">
    <property type="entry name" value="LysM"/>
    <property type="match status" value="2"/>
</dbReference>
<dbReference type="PROSITE" id="PS51782">
    <property type="entry name" value="LYSM"/>
    <property type="match status" value="2"/>
</dbReference>
<dbReference type="Gene3D" id="1.25.40.10">
    <property type="entry name" value="Tetratricopeptide repeat domain"/>
    <property type="match status" value="1"/>
</dbReference>
<dbReference type="InterPro" id="IPR011990">
    <property type="entry name" value="TPR-like_helical_dom_sf"/>
</dbReference>
<dbReference type="InterPro" id="IPR052196">
    <property type="entry name" value="Bact_Kbp"/>
</dbReference>
<evidence type="ECO:0000256" key="1">
    <source>
        <dbReference type="SAM" id="MobiDB-lite"/>
    </source>
</evidence>
<accession>A0A553JWU1</accession>
<feature type="transmembrane region" description="Helical" evidence="2">
    <location>
        <begin position="49"/>
        <end position="72"/>
    </location>
</feature>
<evidence type="ECO:0000313" key="5">
    <source>
        <dbReference type="Proteomes" id="UP000317638"/>
    </source>
</evidence>
<dbReference type="Pfam" id="PF01476">
    <property type="entry name" value="LysM"/>
    <property type="match status" value="2"/>
</dbReference>
<comment type="caution">
    <text evidence="4">The sequence shown here is derived from an EMBL/GenBank/DDBJ whole genome shotgun (WGS) entry which is preliminary data.</text>
</comment>
<dbReference type="InterPro" id="IPR005158">
    <property type="entry name" value="BTAD"/>
</dbReference>
<reference evidence="4 5" key="1">
    <citation type="submission" date="2019-07" db="EMBL/GenBank/DDBJ databases">
        <authorList>
            <person name="Zhou L.-Y."/>
        </authorList>
    </citation>
    <scope>NUCLEOTIDE SEQUENCE [LARGE SCALE GENOMIC DNA]</scope>
    <source>
        <strain evidence="4 5">YIM 101269</strain>
    </source>
</reference>
<feature type="region of interest" description="Disordered" evidence="1">
    <location>
        <begin position="266"/>
        <end position="339"/>
    </location>
</feature>
<feature type="domain" description="LysM" evidence="3">
    <location>
        <begin position="152"/>
        <end position="200"/>
    </location>
</feature>
<feature type="transmembrane region" description="Helical" evidence="2">
    <location>
        <begin position="92"/>
        <end position="114"/>
    </location>
</feature>
<protein>
    <submittedName>
        <fullName evidence="4">LysM peptidoglycan-binding domain-containing protein</fullName>
    </submittedName>
</protein>
<dbReference type="EMBL" id="VKKG01000006">
    <property type="protein sequence ID" value="TRY16912.1"/>
    <property type="molecule type" value="Genomic_DNA"/>
</dbReference>
<feature type="region of interest" description="Disordered" evidence="1">
    <location>
        <begin position="119"/>
        <end position="155"/>
    </location>
</feature>
<sequence>MRLLKALAALLLLVVLLVGVPWALLEWGQVAGLAQVQWSTALLRPDDGRITLGLLSLVGWVAWVVVAATTVLESVRAVSRGLVDIRLPGTGWLRPVVASLVAAVAAPLLGSALAGTHPDLAPPPAAAVAPLEERREEIPPSAATDDVESPKSQYVVQPGDELWSVSERVLGSGERWREVVAANPGLSHDAHLRPGQVLNLPEVSEPSASAGADPNSHVTVAEGDTLWDLADEHLGDAERWPELHGANRGLVQDPDEIQVGWELLVPDVVPGGPGEPGDEPARPEPSPPVLETVPPVAERPTTPSEPTPTTTPAPAPTTVEPSASAPASTEPPPPADDVHEPLEVDEAAQHDVLGPLGAVLAAGIFAGVAARRRTQLLQRAVGRRVLPLRPELLRFWSSLTKRSGAAEPPAGMAPTGVVLGWRGGEDVASELEANRCTLAHGSEEDSLAAVSAMLTSLMCAPWSTAVDVVTVQSPDDWEASLDDPRITGVSDLEHGLVQLQKLCASRRIEMGSSSLGELRTDADLASAWAPIVFLFCRPVPESALRRIEDCLSLGEVGVSVVAAVDHAPAPAPGWKLVRLDSPEQALLLPEESRFIPQLLSAPARHAVVELFAGANDETTEPAPWWDEDPLPPNVKVLPRKTLEPTEDTAMPARTVDTAHPTLLLLGPVELRGCTGPAPSRSRAASTECCAWLLANPGSTPTRMARELVVAESTRRSMVSRLRTWLGNDLSGSPYLPDAYSGRLELHPDVESDWERFQVLLSGGVNHASTPILREALDLVRGEPLEGVAFQWPWAEQLRTDMVSMITDAAVVLFDRALEQGDAEAAGWAVSRGRLAAGQDETLAVRDIQLLALAGDRAQVDQAVRRLTRATRAAGRDLTSDSVRRIQRSLHLVVAGQEAN</sequence>
<dbReference type="Gene3D" id="3.10.350.10">
    <property type="entry name" value="LysM domain"/>
    <property type="match status" value="2"/>
</dbReference>
<name>A0A553JWU1_9ACTN</name>
<feature type="compositionally biased region" description="Pro residues" evidence="1">
    <location>
        <begin position="303"/>
        <end position="315"/>
    </location>
</feature>
<dbReference type="CDD" id="cd00118">
    <property type="entry name" value="LysM"/>
    <property type="match status" value="2"/>
</dbReference>
<dbReference type="InterPro" id="IPR036779">
    <property type="entry name" value="LysM_dom_sf"/>
</dbReference>
<dbReference type="SMART" id="SM01043">
    <property type="entry name" value="BTAD"/>
    <property type="match status" value="1"/>
</dbReference>
<gene>
    <name evidence="4" type="ORF">FOJ82_13665</name>
</gene>
<keyword evidence="2" id="KW-0812">Transmembrane</keyword>
<keyword evidence="2" id="KW-0472">Membrane</keyword>
<organism evidence="4 5">
    <name type="scientific">Tessaracoccus rhinocerotis</name>
    <dbReference type="NCBI Taxonomy" id="1689449"/>
    <lineage>
        <taxon>Bacteria</taxon>
        <taxon>Bacillati</taxon>
        <taxon>Actinomycetota</taxon>
        <taxon>Actinomycetes</taxon>
        <taxon>Propionibacteriales</taxon>
        <taxon>Propionibacteriaceae</taxon>
        <taxon>Tessaracoccus</taxon>
    </lineage>
</organism>
<dbReference type="InterPro" id="IPR018392">
    <property type="entry name" value="LysM"/>
</dbReference>
<dbReference type="PANTHER" id="PTHR34700">
    <property type="entry name" value="POTASSIUM BINDING PROTEIN KBP"/>
    <property type="match status" value="1"/>
</dbReference>
<feature type="domain" description="LysM" evidence="3">
    <location>
        <begin position="216"/>
        <end position="265"/>
    </location>
</feature>
<keyword evidence="2" id="KW-1133">Transmembrane helix</keyword>
<dbReference type="RefSeq" id="WP_143939055.1">
    <property type="nucleotide sequence ID" value="NZ_VKKG01000006.1"/>
</dbReference>
<keyword evidence="5" id="KW-1185">Reference proteome</keyword>
<dbReference type="Proteomes" id="UP000317638">
    <property type="component" value="Unassembled WGS sequence"/>
</dbReference>
<evidence type="ECO:0000259" key="3">
    <source>
        <dbReference type="PROSITE" id="PS51782"/>
    </source>
</evidence>
<feature type="compositionally biased region" description="Low complexity" evidence="1">
    <location>
        <begin position="316"/>
        <end position="328"/>
    </location>
</feature>
<proteinExistence type="predicted"/>
<dbReference type="PANTHER" id="PTHR34700:SF4">
    <property type="entry name" value="PHAGE-LIKE ELEMENT PBSX PROTEIN XKDP"/>
    <property type="match status" value="1"/>
</dbReference>
<dbReference type="AlphaFoldDB" id="A0A553JWU1"/>
<evidence type="ECO:0000313" key="4">
    <source>
        <dbReference type="EMBL" id="TRY16912.1"/>
    </source>
</evidence>
<dbReference type="OrthoDB" id="8444614at2"/>